<keyword evidence="2" id="KW-1185">Reference proteome</keyword>
<evidence type="ECO:0000313" key="2">
    <source>
        <dbReference type="Proteomes" id="UP001642464"/>
    </source>
</evidence>
<proteinExistence type="predicted"/>
<comment type="caution">
    <text evidence="1">The sequence shown here is derived from an EMBL/GenBank/DDBJ whole genome shotgun (WGS) entry which is preliminary data.</text>
</comment>
<reference evidence="1 2" key="1">
    <citation type="submission" date="2024-02" db="EMBL/GenBank/DDBJ databases">
        <authorList>
            <person name="Chen Y."/>
            <person name="Shah S."/>
            <person name="Dougan E. K."/>
            <person name="Thang M."/>
            <person name="Chan C."/>
        </authorList>
    </citation>
    <scope>NUCLEOTIDE SEQUENCE [LARGE SCALE GENOMIC DNA]</scope>
</reference>
<organism evidence="1 2">
    <name type="scientific">Durusdinium trenchii</name>
    <dbReference type="NCBI Taxonomy" id="1381693"/>
    <lineage>
        <taxon>Eukaryota</taxon>
        <taxon>Sar</taxon>
        <taxon>Alveolata</taxon>
        <taxon>Dinophyceae</taxon>
        <taxon>Suessiales</taxon>
        <taxon>Symbiodiniaceae</taxon>
        <taxon>Durusdinium</taxon>
    </lineage>
</organism>
<evidence type="ECO:0000313" key="1">
    <source>
        <dbReference type="EMBL" id="CAK9020964.1"/>
    </source>
</evidence>
<name>A0ABP0K479_9DINO</name>
<dbReference type="EMBL" id="CAXAMM010009646">
    <property type="protein sequence ID" value="CAK9020964.1"/>
    <property type="molecule type" value="Genomic_DNA"/>
</dbReference>
<sequence>MHRRVEVMAEEQNGAEGSFHSCDFHLGLLDSCDLSMGTDRMANEDGQDGNEYLESVLVDGRFSCKSKEWLCGCRSGSCEGPTRSLQRDELESLNFTGATVRMATFKKVMKAI</sequence>
<accession>A0ABP0K479</accession>
<protein>
    <submittedName>
        <fullName evidence="1">Uncharacterized protein</fullName>
    </submittedName>
</protein>
<dbReference type="Proteomes" id="UP001642464">
    <property type="component" value="Unassembled WGS sequence"/>
</dbReference>
<gene>
    <name evidence="1" type="ORF">SCF082_LOCUS15128</name>
</gene>